<accession>A0A371ELJ0</accession>
<dbReference type="Proteomes" id="UP000257109">
    <property type="component" value="Unassembled WGS sequence"/>
</dbReference>
<dbReference type="InterPro" id="IPR041577">
    <property type="entry name" value="RT_RNaseH_2"/>
</dbReference>
<dbReference type="Gene3D" id="3.10.10.10">
    <property type="entry name" value="HIV Type 1 Reverse Transcriptase, subunit A, domain 1"/>
    <property type="match status" value="1"/>
</dbReference>
<dbReference type="InterPro" id="IPR043128">
    <property type="entry name" value="Rev_trsase/Diguanyl_cyclase"/>
</dbReference>
<dbReference type="AlphaFoldDB" id="A0A371ELJ0"/>
<dbReference type="PANTHER" id="PTHR34072">
    <property type="entry name" value="ENZYMATIC POLYPROTEIN-RELATED"/>
    <property type="match status" value="1"/>
</dbReference>
<feature type="non-terminal residue" evidence="2">
    <location>
        <position position="1"/>
    </location>
</feature>
<gene>
    <name evidence="2" type="primary">pol</name>
    <name evidence="2" type="ORF">CR513_54267</name>
</gene>
<evidence type="ECO:0000313" key="3">
    <source>
        <dbReference type="Proteomes" id="UP000257109"/>
    </source>
</evidence>
<reference evidence="2" key="1">
    <citation type="submission" date="2018-05" db="EMBL/GenBank/DDBJ databases">
        <title>Draft genome of Mucuna pruriens seed.</title>
        <authorList>
            <person name="Nnadi N.E."/>
            <person name="Vos R."/>
            <person name="Hasami M.H."/>
            <person name="Devisetty U.K."/>
            <person name="Aguiy J.C."/>
        </authorList>
    </citation>
    <scope>NUCLEOTIDE SEQUENCE [LARGE SCALE GENOMIC DNA]</scope>
    <source>
        <strain evidence="2">JCA_2017</strain>
    </source>
</reference>
<dbReference type="PANTHER" id="PTHR34072:SF52">
    <property type="entry name" value="RIBONUCLEASE H"/>
    <property type="match status" value="1"/>
</dbReference>
<dbReference type="EMBL" id="QJKJ01013205">
    <property type="protein sequence ID" value="RDX66918.1"/>
    <property type="molecule type" value="Genomic_DNA"/>
</dbReference>
<evidence type="ECO:0000313" key="2">
    <source>
        <dbReference type="EMBL" id="RDX66918.1"/>
    </source>
</evidence>
<dbReference type="Pfam" id="PF17919">
    <property type="entry name" value="RT_RNaseH_2"/>
    <property type="match status" value="1"/>
</dbReference>
<dbReference type="Gene3D" id="3.30.70.270">
    <property type="match status" value="1"/>
</dbReference>
<comment type="caution">
    <text evidence="2">The sequence shown here is derived from an EMBL/GenBank/DDBJ whole genome shotgun (WGS) entry which is preliminary data.</text>
</comment>
<evidence type="ECO:0000259" key="1">
    <source>
        <dbReference type="Pfam" id="PF17919"/>
    </source>
</evidence>
<name>A0A371ELJ0_MUCPR</name>
<keyword evidence="3" id="KW-1185">Reference proteome</keyword>
<sequence length="217" mass="25635">MLLVKKKDGGSRFCMDYCRLNKLTIKNKQPDGLVERSYDFTIFMDYMNRIFHPSYTIYSRNLEEHEEHLKRRDYIPSYPSEFCLEKVNLLDHVILADGIVIDLTFMKVRNFVGLVGSYWRFIKGLSKIVAPLTQLTQKDQPVQSFQELKKKITSSPILVLPNPSKPFEVYCDASHQGFGCLKIHEKNYLTHDLKLAAIIFELKIWRHYLYETWFDIL</sequence>
<feature type="domain" description="Reverse transcriptase/retrotransposon-derived protein RNase H-like" evidence="1">
    <location>
        <begin position="142"/>
        <end position="180"/>
    </location>
</feature>
<organism evidence="2 3">
    <name type="scientific">Mucuna pruriens</name>
    <name type="common">Velvet bean</name>
    <name type="synonym">Dolichos pruriens</name>
    <dbReference type="NCBI Taxonomy" id="157652"/>
    <lineage>
        <taxon>Eukaryota</taxon>
        <taxon>Viridiplantae</taxon>
        <taxon>Streptophyta</taxon>
        <taxon>Embryophyta</taxon>
        <taxon>Tracheophyta</taxon>
        <taxon>Spermatophyta</taxon>
        <taxon>Magnoliopsida</taxon>
        <taxon>eudicotyledons</taxon>
        <taxon>Gunneridae</taxon>
        <taxon>Pentapetalae</taxon>
        <taxon>rosids</taxon>
        <taxon>fabids</taxon>
        <taxon>Fabales</taxon>
        <taxon>Fabaceae</taxon>
        <taxon>Papilionoideae</taxon>
        <taxon>50 kb inversion clade</taxon>
        <taxon>NPAAA clade</taxon>
        <taxon>indigoferoid/millettioid clade</taxon>
        <taxon>Phaseoleae</taxon>
        <taxon>Mucuna</taxon>
    </lineage>
</organism>
<protein>
    <submittedName>
        <fullName evidence="2">Retrovirus-related Pol polyprotein</fullName>
    </submittedName>
</protein>
<dbReference type="OrthoDB" id="111931at2759"/>
<proteinExistence type="predicted"/>
<dbReference type="SUPFAM" id="SSF56672">
    <property type="entry name" value="DNA/RNA polymerases"/>
    <property type="match status" value="1"/>
</dbReference>
<dbReference type="STRING" id="157652.A0A371ELJ0"/>
<dbReference type="InterPro" id="IPR043502">
    <property type="entry name" value="DNA/RNA_pol_sf"/>
</dbReference>